<feature type="transmembrane region" description="Helical" evidence="6">
    <location>
        <begin position="139"/>
        <end position="163"/>
    </location>
</feature>
<dbReference type="EMBL" id="SBIW01000001">
    <property type="protein sequence ID" value="RWY57180.1"/>
    <property type="molecule type" value="Genomic_DNA"/>
</dbReference>
<accession>A0A444MU73</accession>
<keyword evidence="3 6" id="KW-0812">Transmembrane</keyword>
<evidence type="ECO:0000256" key="1">
    <source>
        <dbReference type="ARBA" id="ARBA00004141"/>
    </source>
</evidence>
<dbReference type="GO" id="GO:0033013">
    <property type="term" value="P:tetrapyrrole metabolic process"/>
    <property type="evidence" value="ECO:0007669"/>
    <property type="project" value="UniProtKB-ARBA"/>
</dbReference>
<dbReference type="PANTHER" id="PTHR10057">
    <property type="entry name" value="PERIPHERAL-TYPE BENZODIAZEPINE RECEPTOR"/>
    <property type="match status" value="1"/>
</dbReference>
<dbReference type="PIRSF" id="PIRSF005859">
    <property type="entry name" value="PBR"/>
    <property type="match status" value="1"/>
</dbReference>
<dbReference type="RefSeq" id="WP_128531687.1">
    <property type="nucleotide sequence ID" value="NZ_SBIW01000001.1"/>
</dbReference>
<feature type="transmembrane region" description="Helical" evidence="6">
    <location>
        <begin position="111"/>
        <end position="132"/>
    </location>
</feature>
<dbReference type="Pfam" id="PF03073">
    <property type="entry name" value="TspO_MBR"/>
    <property type="match status" value="1"/>
</dbReference>
<protein>
    <submittedName>
        <fullName evidence="7">Tryptophan-rich sensory protein</fullName>
    </submittedName>
</protein>
<evidence type="ECO:0000256" key="4">
    <source>
        <dbReference type="ARBA" id="ARBA00022989"/>
    </source>
</evidence>
<dbReference type="FunFam" id="1.20.1260.100:FF:000001">
    <property type="entry name" value="translocator protein 2"/>
    <property type="match status" value="1"/>
</dbReference>
<feature type="transmembrane region" description="Helical" evidence="6">
    <location>
        <begin position="87"/>
        <end position="105"/>
    </location>
</feature>
<comment type="subcellular location">
    <subcellularLocation>
        <location evidence="1">Membrane</location>
        <topology evidence="1">Multi-pass membrane protein</topology>
    </subcellularLocation>
</comment>
<dbReference type="Gene3D" id="1.20.1260.100">
    <property type="entry name" value="TspO/MBR protein"/>
    <property type="match status" value="1"/>
</dbReference>
<evidence type="ECO:0000313" key="8">
    <source>
        <dbReference type="Proteomes" id="UP000286701"/>
    </source>
</evidence>
<sequence length="165" mass="18764">MKANSAVPKFQLIPLAISLFITLAIGGVATIFTRPEIKGWYITLNKPGFTPPNWLFPVAWTTLYVLIAIAAYLVWKRRDGTPVYRTTAIIYSIQLLLNFLWSIVFFGLHQIFGGLIIIVLLLVFIILNIAWFGRFTKTAAWLLVPYLVWVSYATLLNIGIYILNK</sequence>
<dbReference type="GO" id="GO:0016020">
    <property type="term" value="C:membrane"/>
    <property type="evidence" value="ECO:0007669"/>
    <property type="project" value="UniProtKB-SubCell"/>
</dbReference>
<organism evidence="7 8">
    <name type="scientific">Mucilaginibacter gilvus</name>
    <dbReference type="NCBI Taxonomy" id="2305909"/>
    <lineage>
        <taxon>Bacteria</taxon>
        <taxon>Pseudomonadati</taxon>
        <taxon>Bacteroidota</taxon>
        <taxon>Sphingobacteriia</taxon>
        <taxon>Sphingobacteriales</taxon>
        <taxon>Sphingobacteriaceae</taxon>
        <taxon>Mucilaginibacter</taxon>
    </lineage>
</organism>
<dbReference type="PANTHER" id="PTHR10057:SF0">
    <property type="entry name" value="TRANSLOCATOR PROTEIN"/>
    <property type="match status" value="1"/>
</dbReference>
<proteinExistence type="inferred from homology"/>
<evidence type="ECO:0000256" key="3">
    <source>
        <dbReference type="ARBA" id="ARBA00022692"/>
    </source>
</evidence>
<dbReference type="CDD" id="cd15904">
    <property type="entry name" value="TSPO_MBR"/>
    <property type="match status" value="1"/>
</dbReference>
<dbReference type="InterPro" id="IPR004307">
    <property type="entry name" value="TspO_MBR"/>
</dbReference>
<name>A0A444MU73_9SPHI</name>
<evidence type="ECO:0000313" key="7">
    <source>
        <dbReference type="EMBL" id="RWY57180.1"/>
    </source>
</evidence>
<gene>
    <name evidence="7" type="ORF">EPL05_01200</name>
</gene>
<dbReference type="OrthoDB" id="9795496at2"/>
<evidence type="ECO:0000256" key="5">
    <source>
        <dbReference type="ARBA" id="ARBA00023136"/>
    </source>
</evidence>
<reference evidence="7 8" key="1">
    <citation type="submission" date="2019-01" db="EMBL/GenBank/DDBJ databases">
        <title>Mucilaginibacter antarcticum sp. nov., isolated from antarctic soil.</title>
        <authorList>
            <person name="Yan Y.-Q."/>
            <person name="Du Z.-J."/>
        </authorList>
    </citation>
    <scope>NUCLEOTIDE SEQUENCE [LARGE SCALE GENOMIC DNA]</scope>
    <source>
        <strain evidence="7 8">F01003</strain>
    </source>
</reference>
<evidence type="ECO:0000256" key="6">
    <source>
        <dbReference type="SAM" id="Phobius"/>
    </source>
</evidence>
<keyword evidence="8" id="KW-1185">Reference proteome</keyword>
<comment type="caution">
    <text evidence="7">The sequence shown here is derived from an EMBL/GenBank/DDBJ whole genome shotgun (WGS) entry which is preliminary data.</text>
</comment>
<feature type="transmembrane region" description="Helical" evidence="6">
    <location>
        <begin position="12"/>
        <end position="34"/>
    </location>
</feature>
<dbReference type="InterPro" id="IPR038330">
    <property type="entry name" value="TspO/MBR-related_sf"/>
</dbReference>
<dbReference type="Proteomes" id="UP000286701">
    <property type="component" value="Unassembled WGS sequence"/>
</dbReference>
<evidence type="ECO:0000256" key="2">
    <source>
        <dbReference type="ARBA" id="ARBA00007524"/>
    </source>
</evidence>
<dbReference type="AlphaFoldDB" id="A0A444MU73"/>
<comment type="similarity">
    <text evidence="2">Belongs to the TspO/BZRP family.</text>
</comment>
<keyword evidence="4 6" id="KW-1133">Transmembrane helix</keyword>
<keyword evidence="5 6" id="KW-0472">Membrane</keyword>
<feature type="transmembrane region" description="Helical" evidence="6">
    <location>
        <begin position="54"/>
        <end position="75"/>
    </location>
</feature>